<reference evidence="3 4" key="1">
    <citation type="submission" date="2016-06" db="EMBL/GenBank/DDBJ databases">
        <authorList>
            <person name="Kjaerup R.B."/>
            <person name="Dalgaard T.S."/>
            <person name="Juul-Madsen H.R."/>
        </authorList>
    </citation>
    <scope>NUCLEOTIDE SEQUENCE [LARGE SCALE GENOMIC DNA]</scope>
    <source>
        <strain evidence="3 4">DSM 43363</strain>
    </source>
</reference>
<organism evidence="3 4">
    <name type="scientific">Micromonospora peucetia</name>
    <dbReference type="NCBI Taxonomy" id="47871"/>
    <lineage>
        <taxon>Bacteria</taxon>
        <taxon>Bacillati</taxon>
        <taxon>Actinomycetota</taxon>
        <taxon>Actinomycetes</taxon>
        <taxon>Micromonosporales</taxon>
        <taxon>Micromonosporaceae</taxon>
        <taxon>Micromonospora</taxon>
    </lineage>
</organism>
<dbReference type="InterPro" id="IPR036812">
    <property type="entry name" value="NAD(P)_OxRdtase_dom_sf"/>
</dbReference>
<dbReference type="GO" id="GO:0016491">
    <property type="term" value="F:oxidoreductase activity"/>
    <property type="evidence" value="ECO:0007669"/>
    <property type="project" value="UniProtKB-KW"/>
</dbReference>
<evidence type="ECO:0000259" key="2">
    <source>
        <dbReference type="Pfam" id="PF00248"/>
    </source>
</evidence>
<dbReference type="InterPro" id="IPR050791">
    <property type="entry name" value="Aldo-Keto_reductase"/>
</dbReference>
<sequence>MGGHFALPGRPGRDHQTFRLLTDCSRGLPLVRDGAAGEPDRDPVTVIQTVVDAGIRMIDTADAYGNEELVGRAIRSRRDHVMLASKFGLRPRPDTPQGFDVRADPAYVRHACDASLKRLGIGVIDLYYLHHRSDTVPIEETVGAMAELITDGKVRALGLSNVSAEDLHRVQAVHPIAALQERWSLTDRGVEDGPLSAAARHHVAIVAHSPTSHGLLHQEPHDGGATAHPQAILARIARQLRATPGQVALAWVHHREPIHGLRVIPLPGTTRISHARANIAAADLELPEEALQQLDTMHARR</sequence>
<dbReference type="SUPFAM" id="SSF51430">
    <property type="entry name" value="NAD(P)-linked oxidoreductase"/>
    <property type="match status" value="1"/>
</dbReference>
<dbReference type="PANTHER" id="PTHR43625">
    <property type="entry name" value="AFLATOXIN B1 ALDEHYDE REDUCTASE"/>
    <property type="match status" value="1"/>
</dbReference>
<name>A0A1C6UZN4_9ACTN</name>
<evidence type="ECO:0000313" key="4">
    <source>
        <dbReference type="Proteomes" id="UP000199343"/>
    </source>
</evidence>
<dbReference type="InterPro" id="IPR020471">
    <property type="entry name" value="AKR"/>
</dbReference>
<dbReference type="PRINTS" id="PR00069">
    <property type="entry name" value="ALDKETRDTASE"/>
</dbReference>
<dbReference type="PANTHER" id="PTHR43625:SF40">
    <property type="entry name" value="ALDO-KETO REDUCTASE YAKC [NADP(+)]"/>
    <property type="match status" value="1"/>
</dbReference>
<dbReference type="EMBL" id="FMIC01000002">
    <property type="protein sequence ID" value="SCL59471.1"/>
    <property type="molecule type" value="Genomic_DNA"/>
</dbReference>
<dbReference type="STRING" id="47871.GA0070608_2153"/>
<evidence type="ECO:0000256" key="1">
    <source>
        <dbReference type="ARBA" id="ARBA00023002"/>
    </source>
</evidence>
<dbReference type="InterPro" id="IPR023210">
    <property type="entry name" value="NADP_OxRdtase_dom"/>
</dbReference>
<dbReference type="GO" id="GO:0005737">
    <property type="term" value="C:cytoplasm"/>
    <property type="evidence" value="ECO:0007669"/>
    <property type="project" value="TreeGrafter"/>
</dbReference>
<dbReference type="Proteomes" id="UP000199343">
    <property type="component" value="Unassembled WGS sequence"/>
</dbReference>
<dbReference type="AlphaFoldDB" id="A0A1C6UZN4"/>
<gene>
    <name evidence="3" type="ORF">GA0070608_2153</name>
</gene>
<dbReference type="Gene3D" id="3.20.20.100">
    <property type="entry name" value="NADP-dependent oxidoreductase domain"/>
    <property type="match status" value="1"/>
</dbReference>
<evidence type="ECO:0000313" key="3">
    <source>
        <dbReference type="EMBL" id="SCL59471.1"/>
    </source>
</evidence>
<feature type="domain" description="NADP-dependent oxidoreductase" evidence="2">
    <location>
        <begin position="42"/>
        <end position="296"/>
    </location>
</feature>
<protein>
    <submittedName>
        <fullName evidence="3">Predicted oxidoreductase</fullName>
    </submittedName>
</protein>
<accession>A0A1C6UZN4</accession>
<dbReference type="Pfam" id="PF00248">
    <property type="entry name" value="Aldo_ket_red"/>
    <property type="match status" value="1"/>
</dbReference>
<keyword evidence="1" id="KW-0560">Oxidoreductase</keyword>
<proteinExistence type="predicted"/>